<dbReference type="SUPFAM" id="SSF53474">
    <property type="entry name" value="alpha/beta-Hydrolases"/>
    <property type="match status" value="1"/>
</dbReference>
<dbReference type="STRING" id="227084.SAMN05421855_101206"/>
<organism evidence="5 6">
    <name type="scientific">Ulvibacter litoralis</name>
    <dbReference type="NCBI Taxonomy" id="227084"/>
    <lineage>
        <taxon>Bacteria</taxon>
        <taxon>Pseudomonadati</taxon>
        <taxon>Bacteroidota</taxon>
        <taxon>Flavobacteriia</taxon>
        <taxon>Flavobacteriales</taxon>
        <taxon>Flavobacteriaceae</taxon>
        <taxon>Ulvibacter</taxon>
    </lineage>
</organism>
<dbReference type="InterPro" id="IPR029058">
    <property type="entry name" value="AB_hydrolase_fold"/>
</dbReference>
<dbReference type="InterPro" id="IPR000073">
    <property type="entry name" value="AB_hydrolase_1"/>
</dbReference>
<feature type="active site" description="Nucleophile" evidence="2">
    <location>
        <position position="123"/>
    </location>
</feature>
<evidence type="ECO:0000313" key="5">
    <source>
        <dbReference type="EMBL" id="SDE34843.1"/>
    </source>
</evidence>
<feature type="region of interest" description="Disordered" evidence="3">
    <location>
        <begin position="320"/>
        <end position="339"/>
    </location>
</feature>
<feature type="compositionally biased region" description="Polar residues" evidence="3">
    <location>
        <begin position="328"/>
        <end position="339"/>
    </location>
</feature>
<dbReference type="EMBL" id="FNBA01000001">
    <property type="protein sequence ID" value="SDE34843.1"/>
    <property type="molecule type" value="Genomic_DNA"/>
</dbReference>
<dbReference type="Gene3D" id="3.40.50.1820">
    <property type="entry name" value="alpha/beta hydrolase"/>
    <property type="match status" value="1"/>
</dbReference>
<dbReference type="Pfam" id="PF00561">
    <property type="entry name" value="Abhydrolase_1"/>
    <property type="match status" value="1"/>
</dbReference>
<dbReference type="PANTHER" id="PTHR32268:SF11">
    <property type="entry name" value="HOMOSERINE O-ACETYLTRANSFERASE"/>
    <property type="match status" value="1"/>
</dbReference>
<evidence type="ECO:0000259" key="4">
    <source>
        <dbReference type="Pfam" id="PF00561"/>
    </source>
</evidence>
<dbReference type="RefSeq" id="WP_093139506.1">
    <property type="nucleotide sequence ID" value="NZ_BMWO01000001.1"/>
</dbReference>
<evidence type="ECO:0000256" key="3">
    <source>
        <dbReference type="SAM" id="MobiDB-lite"/>
    </source>
</evidence>
<feature type="active site" evidence="2">
    <location>
        <position position="266"/>
    </location>
</feature>
<accession>A0A1G7C6K2</accession>
<dbReference type="Proteomes" id="UP000199321">
    <property type="component" value="Unassembled WGS sequence"/>
</dbReference>
<evidence type="ECO:0000256" key="1">
    <source>
        <dbReference type="ARBA" id="ARBA00022679"/>
    </source>
</evidence>
<dbReference type="PANTHER" id="PTHR32268">
    <property type="entry name" value="HOMOSERINE O-ACETYLTRANSFERASE"/>
    <property type="match status" value="1"/>
</dbReference>
<dbReference type="InterPro" id="IPR008220">
    <property type="entry name" value="HAT_MetX-like"/>
</dbReference>
<dbReference type="OrthoDB" id="9800754at2"/>
<reference evidence="5 6" key="1">
    <citation type="submission" date="2016-10" db="EMBL/GenBank/DDBJ databases">
        <authorList>
            <person name="de Groot N.N."/>
        </authorList>
    </citation>
    <scope>NUCLEOTIDE SEQUENCE [LARGE SCALE GENOMIC DNA]</scope>
    <source>
        <strain evidence="5 6">DSM 16195</strain>
    </source>
</reference>
<evidence type="ECO:0000313" key="6">
    <source>
        <dbReference type="Proteomes" id="UP000199321"/>
    </source>
</evidence>
<gene>
    <name evidence="5" type="ORF">SAMN05421855_101206</name>
</gene>
<keyword evidence="6" id="KW-1185">Reference proteome</keyword>
<dbReference type="GO" id="GO:0009092">
    <property type="term" value="P:homoserine metabolic process"/>
    <property type="evidence" value="ECO:0007669"/>
    <property type="project" value="TreeGrafter"/>
</dbReference>
<feature type="domain" description="AB hydrolase-1" evidence="4">
    <location>
        <begin position="36"/>
        <end position="148"/>
    </location>
</feature>
<keyword evidence="1 5" id="KW-0808">Transferase</keyword>
<dbReference type="GO" id="GO:0009086">
    <property type="term" value="P:methionine biosynthetic process"/>
    <property type="evidence" value="ECO:0007669"/>
    <property type="project" value="TreeGrafter"/>
</dbReference>
<proteinExistence type="predicted"/>
<dbReference type="AlphaFoldDB" id="A0A1G7C6K2"/>
<name>A0A1G7C6K2_9FLAO</name>
<evidence type="ECO:0000256" key="2">
    <source>
        <dbReference type="PIRSR" id="PIRSR000443-1"/>
    </source>
</evidence>
<sequence>MNLHTVHITHTTQNLGFSGTLPLSYQLFGPPLGTAPVVVVNHALTGNSTVAGDAGWWNAIVGFGKCIDTEIVTVLAFNIPGNGYDGFVLDSAEAFTVHDIATIFLKGIAQLELKKIHTVIGGSLGGSIAWQMAVLAPDLFENLIPIATDWKASDWLLANCSIQKQILEHSEKPLHIARMHAVTMYRSPQSFQQKFNRTINEEKQIYNVESWLHYHGEKLEERFQLQAYKLMNHLLMTINIAKDSGNFLASVEKIKANVVLIGVDSDLFFMNSEIEETYLAYKTIKENVSYHTIESSHGHDAFLIEYEQLQTLLAPTFQQNNKRKQHVRNANTNNSITLD</sequence>
<dbReference type="PIRSF" id="PIRSF000443">
    <property type="entry name" value="Homoser_Ac_trans"/>
    <property type="match status" value="1"/>
</dbReference>
<protein>
    <submittedName>
        <fullName evidence="5">Homoserine O-acetyltransferase</fullName>
    </submittedName>
</protein>
<dbReference type="GO" id="GO:0004414">
    <property type="term" value="F:homoserine O-acetyltransferase activity"/>
    <property type="evidence" value="ECO:0007669"/>
    <property type="project" value="TreeGrafter"/>
</dbReference>
<feature type="active site" evidence="2">
    <location>
        <position position="299"/>
    </location>
</feature>